<dbReference type="STRING" id="41688.A0A2N3N8F6"/>
<dbReference type="GO" id="GO:0005975">
    <property type="term" value="P:carbohydrate metabolic process"/>
    <property type="evidence" value="ECO:0007669"/>
    <property type="project" value="InterPro"/>
</dbReference>
<dbReference type="EMBL" id="NLAX01000094">
    <property type="protein sequence ID" value="PKS08705.1"/>
    <property type="molecule type" value="Genomic_DNA"/>
</dbReference>
<feature type="chain" id="PRO_5014975664" description="CBM1 domain-containing protein" evidence="3">
    <location>
        <begin position="19"/>
        <end position="161"/>
    </location>
</feature>
<keyword evidence="6" id="KW-1185">Reference proteome</keyword>
<dbReference type="InterPro" id="IPR035971">
    <property type="entry name" value="CBD_sf"/>
</dbReference>
<reference evidence="5 6" key="1">
    <citation type="journal article" date="2017" name="G3 (Bethesda)">
        <title>First Draft Genome Sequence of the Pathogenic Fungus Lomentospora prolificans (Formerly Scedosporium prolificans).</title>
        <authorList>
            <person name="Luo R."/>
            <person name="Zimin A."/>
            <person name="Workman R."/>
            <person name="Fan Y."/>
            <person name="Pertea G."/>
            <person name="Grossman N."/>
            <person name="Wear M.P."/>
            <person name="Jia B."/>
            <person name="Miller H."/>
            <person name="Casadevall A."/>
            <person name="Timp W."/>
            <person name="Zhang S.X."/>
            <person name="Salzberg S.L."/>
        </authorList>
    </citation>
    <scope>NUCLEOTIDE SEQUENCE [LARGE SCALE GENOMIC DNA]</scope>
    <source>
        <strain evidence="5 6">JHH-5317</strain>
    </source>
</reference>
<dbReference type="SMART" id="SM00236">
    <property type="entry name" value="fCBD"/>
    <property type="match status" value="1"/>
</dbReference>
<feature type="region of interest" description="Disordered" evidence="2">
    <location>
        <begin position="18"/>
        <end position="52"/>
    </location>
</feature>
<dbReference type="InterPro" id="IPR000254">
    <property type="entry name" value="CBD"/>
</dbReference>
<feature type="domain" description="CBM1" evidence="4">
    <location>
        <begin position="46"/>
        <end position="84"/>
    </location>
</feature>
<evidence type="ECO:0000313" key="6">
    <source>
        <dbReference type="Proteomes" id="UP000233524"/>
    </source>
</evidence>
<dbReference type="Proteomes" id="UP000233524">
    <property type="component" value="Unassembled WGS sequence"/>
</dbReference>
<dbReference type="InParanoid" id="A0A2N3N8F6"/>
<name>A0A2N3N8F6_9PEZI</name>
<dbReference type="GO" id="GO:0030248">
    <property type="term" value="F:cellulose binding"/>
    <property type="evidence" value="ECO:0007669"/>
    <property type="project" value="InterPro"/>
</dbReference>
<dbReference type="AlphaFoldDB" id="A0A2N3N8F6"/>
<sequence length="161" mass="17760">MQLTNTFLTLLLTAGASAQRTRWRTSNNPAPTPAPTPTPPPPPRGSTQSMWGQCGGRDWEYATACVSDAYCYNDGENEWYSQCIPLENEDSPPLNQDPDVETRILTTIFDVPGPTPTVVTTYITIYTSVEPVPSPPPPQPPVTITVIPDTPIHPKQRRWEA</sequence>
<evidence type="ECO:0000256" key="2">
    <source>
        <dbReference type="SAM" id="MobiDB-lite"/>
    </source>
</evidence>
<dbReference type="SUPFAM" id="SSF57180">
    <property type="entry name" value="Cellulose-binding domain"/>
    <property type="match status" value="1"/>
</dbReference>
<comment type="caution">
    <text evidence="5">The sequence shown here is derived from an EMBL/GenBank/DDBJ whole genome shotgun (WGS) entry which is preliminary data.</text>
</comment>
<organism evidence="5 6">
    <name type="scientific">Lomentospora prolificans</name>
    <dbReference type="NCBI Taxonomy" id="41688"/>
    <lineage>
        <taxon>Eukaryota</taxon>
        <taxon>Fungi</taxon>
        <taxon>Dikarya</taxon>
        <taxon>Ascomycota</taxon>
        <taxon>Pezizomycotina</taxon>
        <taxon>Sordariomycetes</taxon>
        <taxon>Hypocreomycetidae</taxon>
        <taxon>Microascales</taxon>
        <taxon>Microascaceae</taxon>
        <taxon>Lomentospora</taxon>
    </lineage>
</organism>
<evidence type="ECO:0000256" key="3">
    <source>
        <dbReference type="SAM" id="SignalP"/>
    </source>
</evidence>
<feature type="compositionally biased region" description="Pro residues" evidence="2">
    <location>
        <begin position="132"/>
        <end position="141"/>
    </location>
</feature>
<feature type="region of interest" description="Disordered" evidence="2">
    <location>
        <begin position="132"/>
        <end position="161"/>
    </location>
</feature>
<feature type="compositionally biased region" description="Pro residues" evidence="2">
    <location>
        <begin position="30"/>
        <end position="44"/>
    </location>
</feature>
<feature type="compositionally biased region" description="Polar residues" evidence="2">
    <location>
        <begin position="18"/>
        <end position="28"/>
    </location>
</feature>
<dbReference type="VEuPathDB" id="FungiDB:jhhlp_004758"/>
<evidence type="ECO:0000259" key="4">
    <source>
        <dbReference type="PROSITE" id="PS51164"/>
    </source>
</evidence>
<accession>A0A2N3N8F6</accession>
<dbReference type="GO" id="GO:0005576">
    <property type="term" value="C:extracellular region"/>
    <property type="evidence" value="ECO:0007669"/>
    <property type="project" value="InterPro"/>
</dbReference>
<dbReference type="Pfam" id="PF00734">
    <property type="entry name" value="CBM_1"/>
    <property type="match status" value="1"/>
</dbReference>
<gene>
    <name evidence="5" type="ORF">jhhlp_004758</name>
</gene>
<protein>
    <recommendedName>
        <fullName evidence="4">CBM1 domain-containing protein</fullName>
    </recommendedName>
</protein>
<dbReference type="PROSITE" id="PS51164">
    <property type="entry name" value="CBM1_2"/>
    <property type="match status" value="1"/>
</dbReference>
<evidence type="ECO:0000313" key="5">
    <source>
        <dbReference type="EMBL" id="PKS08705.1"/>
    </source>
</evidence>
<proteinExistence type="predicted"/>
<feature type="signal peptide" evidence="3">
    <location>
        <begin position="1"/>
        <end position="18"/>
    </location>
</feature>
<dbReference type="OrthoDB" id="5280466at2759"/>
<evidence type="ECO:0000256" key="1">
    <source>
        <dbReference type="ARBA" id="ARBA00022729"/>
    </source>
</evidence>
<keyword evidence="1 3" id="KW-0732">Signal</keyword>